<accession>A0A149V6B4</accession>
<name>A0A149V6B4_9PROT</name>
<reference evidence="1 2" key="1">
    <citation type="submission" date="2015-06" db="EMBL/GenBank/DDBJ databases">
        <title>Improved classification and identification of acetic acid bacteria using matrix-assisted laser desorption/ionization time-of-flight mass spectrometry; Gluconobacter nephelii and Gluconobacter uchimurae are later heterotypic synonyms of Gluconobacter japonicus and Gluconobacter oxydans, respectively.</title>
        <authorList>
            <person name="Li L."/>
            <person name="Cleenwerck I."/>
            <person name="De Vuyst L."/>
            <person name="Vandamme P."/>
        </authorList>
    </citation>
    <scope>NUCLEOTIDE SEQUENCE [LARGE SCALE GENOMIC DNA]</scope>
    <source>
        <strain evidence="1 2">LMG 1545</strain>
    </source>
</reference>
<gene>
    <name evidence="1" type="ORF">AD954_14315</name>
</gene>
<evidence type="ECO:0000313" key="1">
    <source>
        <dbReference type="EMBL" id="KXV75758.1"/>
    </source>
</evidence>
<organism evidence="1 2">
    <name type="scientific">Acetobacter cerevisiae</name>
    <dbReference type="NCBI Taxonomy" id="178900"/>
    <lineage>
        <taxon>Bacteria</taxon>
        <taxon>Pseudomonadati</taxon>
        <taxon>Pseudomonadota</taxon>
        <taxon>Alphaproteobacteria</taxon>
        <taxon>Acetobacterales</taxon>
        <taxon>Acetobacteraceae</taxon>
        <taxon>Acetobacter</taxon>
    </lineage>
</organism>
<evidence type="ECO:0008006" key="3">
    <source>
        <dbReference type="Google" id="ProtNLM"/>
    </source>
</evidence>
<sequence length="177" mass="19594">GRDHLISVEKAVLDLRHDEHIDAAIQSGILDLAFIIGHQTNECIVPVKLATRQDRIILLGDSNSFYGDDGERRSRDQIIEAEFLGARLAHATEICAAINASELLSSPLILDIDLDCFNTRQAISPHNPSVFYNLIQQAHAITIARESACVETCKLDDDLTASWLEERLLDHIAQALS</sequence>
<dbReference type="EMBL" id="LIAA01000085">
    <property type="protein sequence ID" value="KXV75758.1"/>
    <property type="molecule type" value="Genomic_DNA"/>
</dbReference>
<proteinExistence type="predicted"/>
<comment type="caution">
    <text evidence="1">The sequence shown here is derived from an EMBL/GenBank/DDBJ whole genome shotgun (WGS) entry which is preliminary data.</text>
</comment>
<feature type="non-terminal residue" evidence="1">
    <location>
        <position position="1"/>
    </location>
</feature>
<protein>
    <recommendedName>
        <fullName evidence="3">Arginase</fullName>
    </recommendedName>
</protein>
<dbReference type="AlphaFoldDB" id="A0A149V6B4"/>
<evidence type="ECO:0000313" key="2">
    <source>
        <dbReference type="Proteomes" id="UP000075462"/>
    </source>
</evidence>
<dbReference type="Proteomes" id="UP000075462">
    <property type="component" value="Unassembled WGS sequence"/>
</dbReference>
<dbReference type="PATRIC" id="fig|178900.7.peg.3026"/>
<dbReference type="RefSeq" id="WP_231874967.1">
    <property type="nucleotide sequence ID" value="NZ_LIAA01000085.1"/>
</dbReference>